<feature type="compositionally biased region" description="Basic and acidic residues" evidence="1">
    <location>
        <begin position="18"/>
        <end position="30"/>
    </location>
</feature>
<name>A0A9Q3GK48_9BASI</name>
<feature type="compositionally biased region" description="Acidic residues" evidence="1">
    <location>
        <begin position="108"/>
        <end position="119"/>
    </location>
</feature>
<proteinExistence type="predicted"/>
<keyword evidence="3" id="KW-1185">Reference proteome</keyword>
<dbReference type="EMBL" id="AVOT02002319">
    <property type="protein sequence ID" value="MBW0469945.1"/>
    <property type="molecule type" value="Genomic_DNA"/>
</dbReference>
<reference evidence="2" key="1">
    <citation type="submission" date="2021-03" db="EMBL/GenBank/DDBJ databases">
        <title>Draft genome sequence of rust myrtle Austropuccinia psidii MF-1, a brazilian biotype.</title>
        <authorList>
            <person name="Quecine M.C."/>
            <person name="Pachon D.M.R."/>
            <person name="Bonatelli M.L."/>
            <person name="Correr F.H."/>
            <person name="Franceschini L.M."/>
            <person name="Leite T.F."/>
            <person name="Margarido G.R.A."/>
            <person name="Almeida C.A."/>
            <person name="Ferrarezi J.A."/>
            <person name="Labate C.A."/>
        </authorList>
    </citation>
    <scope>NUCLEOTIDE SEQUENCE</scope>
    <source>
        <strain evidence="2">MF-1</strain>
    </source>
</reference>
<evidence type="ECO:0000313" key="3">
    <source>
        <dbReference type="Proteomes" id="UP000765509"/>
    </source>
</evidence>
<feature type="region of interest" description="Disordered" evidence="1">
    <location>
        <begin position="1"/>
        <end position="44"/>
    </location>
</feature>
<sequence>MKPKIEGHVFRNNPQLQEDSKPEAPMECKQKSPPQYHNEDNMTYSEKDTLKKLPEATRWQNLSGIGEYDHMELIYYINGLFMDVPKDYSNNCPNSKKKIDSIEKVAEEEIQEEDSESDSMGDAIRENSDDYQDPKEEFLVEYQEETQLEIQDMQLETGLPQDTSNKNLCKHTQDAQTFLVTPNQGMA</sequence>
<evidence type="ECO:0000313" key="2">
    <source>
        <dbReference type="EMBL" id="MBW0469945.1"/>
    </source>
</evidence>
<accession>A0A9Q3GK48</accession>
<evidence type="ECO:0000256" key="1">
    <source>
        <dbReference type="SAM" id="MobiDB-lite"/>
    </source>
</evidence>
<protein>
    <submittedName>
        <fullName evidence="2">Uncharacterized protein</fullName>
    </submittedName>
</protein>
<gene>
    <name evidence="2" type="ORF">O181_009660</name>
</gene>
<organism evidence="2 3">
    <name type="scientific">Austropuccinia psidii MF-1</name>
    <dbReference type="NCBI Taxonomy" id="1389203"/>
    <lineage>
        <taxon>Eukaryota</taxon>
        <taxon>Fungi</taxon>
        <taxon>Dikarya</taxon>
        <taxon>Basidiomycota</taxon>
        <taxon>Pucciniomycotina</taxon>
        <taxon>Pucciniomycetes</taxon>
        <taxon>Pucciniales</taxon>
        <taxon>Sphaerophragmiaceae</taxon>
        <taxon>Austropuccinia</taxon>
    </lineage>
</organism>
<dbReference type="AlphaFoldDB" id="A0A9Q3GK48"/>
<dbReference type="Proteomes" id="UP000765509">
    <property type="component" value="Unassembled WGS sequence"/>
</dbReference>
<comment type="caution">
    <text evidence="2">The sequence shown here is derived from an EMBL/GenBank/DDBJ whole genome shotgun (WGS) entry which is preliminary data.</text>
</comment>
<feature type="compositionally biased region" description="Basic and acidic residues" evidence="1">
    <location>
        <begin position="123"/>
        <end position="136"/>
    </location>
</feature>
<feature type="region of interest" description="Disordered" evidence="1">
    <location>
        <begin position="108"/>
        <end position="136"/>
    </location>
</feature>